<reference evidence="8" key="1">
    <citation type="submission" date="2021-08" db="EMBL/GenBank/DDBJ databases">
        <title>Hoeflea bacterium WL0058 sp. nov., isolated from the sediment.</title>
        <authorList>
            <person name="Wang L."/>
            <person name="Zhang D."/>
        </authorList>
    </citation>
    <scope>NUCLEOTIDE SEQUENCE</scope>
    <source>
        <strain evidence="8">WL0058</strain>
    </source>
</reference>
<feature type="binding site" evidence="6">
    <location>
        <begin position="24"/>
        <end position="31"/>
    </location>
    <ligand>
        <name>ATP</name>
        <dbReference type="ChEBI" id="CHEBI:30616"/>
    </ligand>
</feature>
<dbReference type="InterPro" id="IPR008144">
    <property type="entry name" value="Guanylate_kin-like_dom"/>
</dbReference>
<dbReference type="Pfam" id="PF13238">
    <property type="entry name" value="AAA_18"/>
    <property type="match status" value="1"/>
</dbReference>
<dbReference type="Proteomes" id="UP001196509">
    <property type="component" value="Unassembled WGS sequence"/>
</dbReference>
<dbReference type="SUPFAM" id="SSF52540">
    <property type="entry name" value="P-loop containing nucleoside triphosphate hydrolases"/>
    <property type="match status" value="1"/>
</dbReference>
<comment type="catalytic activity">
    <reaction evidence="1 6">
        <text>alpha-D-ribose 1,5-bisphosphate + ATP = 5-phospho-alpha-D-ribose 1-diphosphate + ADP</text>
        <dbReference type="Rhea" id="RHEA:20109"/>
        <dbReference type="ChEBI" id="CHEBI:30616"/>
        <dbReference type="ChEBI" id="CHEBI:58017"/>
        <dbReference type="ChEBI" id="CHEBI:68688"/>
        <dbReference type="ChEBI" id="CHEBI:456216"/>
        <dbReference type="EC" id="2.7.4.23"/>
    </reaction>
</comment>
<comment type="caution">
    <text evidence="8">The sequence shown here is derived from an EMBL/GenBank/DDBJ whole genome shotgun (WGS) entry which is preliminary data.</text>
</comment>
<dbReference type="EC" id="2.7.4.23" evidence="6"/>
<keyword evidence="3 6" id="KW-0808">Transferase</keyword>
<dbReference type="SMART" id="SM00072">
    <property type="entry name" value="GuKc"/>
    <property type="match status" value="1"/>
</dbReference>
<accession>A0AAE3D3R0</accession>
<comment type="similarity">
    <text evidence="6">Belongs to the ribose 1,5-bisphosphokinase family.</text>
</comment>
<dbReference type="GO" id="GO:0005829">
    <property type="term" value="C:cytosol"/>
    <property type="evidence" value="ECO:0007669"/>
    <property type="project" value="TreeGrafter"/>
</dbReference>
<dbReference type="InterPro" id="IPR027417">
    <property type="entry name" value="P-loop_NTPase"/>
</dbReference>
<gene>
    <name evidence="6 8" type="primary">phnN</name>
    <name evidence="8" type="ORF">K1W69_22275</name>
</gene>
<protein>
    <recommendedName>
        <fullName evidence="6">Ribose 1,5-bisphosphate phosphokinase PhnN</fullName>
        <ecNumber evidence="6">2.7.4.23</ecNumber>
    </recommendedName>
    <alternativeName>
        <fullName evidence="6">Ribose 1,5-bisphosphokinase</fullName>
    </alternativeName>
</protein>
<dbReference type="Gene3D" id="3.40.50.300">
    <property type="entry name" value="P-loop containing nucleotide triphosphate hydrolases"/>
    <property type="match status" value="1"/>
</dbReference>
<name>A0AAE3D3R0_9HYPH</name>
<evidence type="ECO:0000313" key="9">
    <source>
        <dbReference type="Proteomes" id="UP001196509"/>
    </source>
</evidence>
<dbReference type="PROSITE" id="PS50052">
    <property type="entry name" value="GUANYLATE_KINASE_2"/>
    <property type="match status" value="1"/>
</dbReference>
<evidence type="ECO:0000259" key="7">
    <source>
        <dbReference type="PROSITE" id="PS50052"/>
    </source>
</evidence>
<keyword evidence="4 6" id="KW-0547">Nucleotide-binding</keyword>
<keyword evidence="9" id="KW-1185">Reference proteome</keyword>
<evidence type="ECO:0000256" key="1">
    <source>
        <dbReference type="ARBA" id="ARBA00000373"/>
    </source>
</evidence>
<dbReference type="GO" id="GO:0005524">
    <property type="term" value="F:ATP binding"/>
    <property type="evidence" value="ECO:0007669"/>
    <property type="project" value="UniProtKB-KW"/>
</dbReference>
<dbReference type="GO" id="GO:0006015">
    <property type="term" value="P:5-phosphoribose 1-diphosphate biosynthetic process"/>
    <property type="evidence" value="ECO:0007669"/>
    <property type="project" value="UniProtKB-UniRule"/>
</dbReference>
<comment type="pathway">
    <text evidence="2 6">Metabolic intermediate biosynthesis; 5-phospho-alpha-D-ribose 1-diphosphate biosynthesis; 5-phospho-alpha-D-ribose 1-diphosphate from D-ribose 5-phosphate (route II): step 3/3.</text>
</comment>
<dbReference type="GO" id="GO:0019634">
    <property type="term" value="P:organic phosphonate metabolic process"/>
    <property type="evidence" value="ECO:0007669"/>
    <property type="project" value="UniProtKB-UniRule"/>
</dbReference>
<dbReference type="PANTHER" id="PTHR23117">
    <property type="entry name" value="GUANYLATE KINASE-RELATED"/>
    <property type="match status" value="1"/>
</dbReference>
<dbReference type="HAMAP" id="MF_00836">
    <property type="entry name" value="PhnN"/>
    <property type="match status" value="1"/>
</dbReference>
<evidence type="ECO:0000256" key="2">
    <source>
        <dbReference type="ARBA" id="ARBA00005069"/>
    </source>
</evidence>
<dbReference type="AlphaFoldDB" id="A0AAE3D3R0"/>
<dbReference type="PANTHER" id="PTHR23117:SF8">
    <property type="entry name" value="RIBOSE 1,5-BISPHOSPHATE PHOSPHOKINASE PHNN"/>
    <property type="match status" value="1"/>
</dbReference>
<evidence type="ECO:0000256" key="4">
    <source>
        <dbReference type="ARBA" id="ARBA00022741"/>
    </source>
</evidence>
<organism evidence="8 9">
    <name type="scientific">Flavimaribacter sediminis</name>
    <dbReference type="NCBI Taxonomy" id="2865987"/>
    <lineage>
        <taxon>Bacteria</taxon>
        <taxon>Pseudomonadati</taxon>
        <taxon>Pseudomonadota</taxon>
        <taxon>Alphaproteobacteria</taxon>
        <taxon>Hyphomicrobiales</taxon>
        <taxon>Rhizobiaceae</taxon>
        <taxon>Flavimaribacter</taxon>
    </lineage>
</organism>
<comment type="function">
    <text evidence="6">Catalyzes the phosphorylation of ribose 1,5-bisphosphate to 5-phospho-D-ribosyl alpha-1-diphosphate (PRPP).</text>
</comment>
<keyword evidence="5 6" id="KW-0067">ATP-binding</keyword>
<feature type="domain" description="Guanylate kinase-like" evidence="7">
    <location>
        <begin position="17"/>
        <end position="193"/>
    </location>
</feature>
<dbReference type="InterPro" id="IPR012699">
    <property type="entry name" value="PhnN"/>
</dbReference>
<evidence type="ECO:0000256" key="5">
    <source>
        <dbReference type="ARBA" id="ARBA00022840"/>
    </source>
</evidence>
<evidence type="ECO:0000313" key="8">
    <source>
        <dbReference type="EMBL" id="MBW8639938.1"/>
    </source>
</evidence>
<dbReference type="EMBL" id="JAICBX010000005">
    <property type="protein sequence ID" value="MBW8639938.1"/>
    <property type="molecule type" value="Genomic_DNA"/>
</dbReference>
<proteinExistence type="inferred from homology"/>
<evidence type="ECO:0000256" key="3">
    <source>
        <dbReference type="ARBA" id="ARBA00022679"/>
    </source>
</evidence>
<dbReference type="InterPro" id="IPR008145">
    <property type="entry name" value="GK/Ca_channel_bsu"/>
</dbReference>
<dbReference type="GO" id="GO:0033863">
    <property type="term" value="F:ribose 1,5-bisphosphate phosphokinase activity"/>
    <property type="evidence" value="ECO:0007669"/>
    <property type="project" value="UniProtKB-UniRule"/>
</dbReference>
<dbReference type="RefSeq" id="WP_220230671.1">
    <property type="nucleotide sequence ID" value="NZ_JAICBX010000005.1"/>
</dbReference>
<sequence length="203" mass="21320">MGSGDGADPAGATIGGGAFIAVVGPSGAGKDTLLNHARNALDGDERFVFVQRAITRPADGETEDHRPVTDADFDAELSRGGFAHWWDAHGLKYGVPVSVDEVVRSGRIAICNGSRGALDGLRARYANFTVISLTARPDVLARRLAGRGRESEAEILRRLERQPDCDAQMADAVVIENNGALEDAGRALVAAIEAVSRSVAQTG</sequence>
<evidence type="ECO:0000256" key="6">
    <source>
        <dbReference type="HAMAP-Rule" id="MF_00836"/>
    </source>
</evidence>
<dbReference type="NCBIfam" id="TIGR02322">
    <property type="entry name" value="phosphon_PhnN"/>
    <property type="match status" value="1"/>
</dbReference>